<evidence type="ECO:0000256" key="6">
    <source>
        <dbReference type="RuleBase" id="RU003682"/>
    </source>
</evidence>
<dbReference type="Pfam" id="PF14226">
    <property type="entry name" value="DIOX_N"/>
    <property type="match status" value="1"/>
</dbReference>
<keyword evidence="9" id="KW-1185">Reference proteome</keyword>
<dbReference type="AlphaFoldDB" id="A0AAV2DRC3"/>
<evidence type="ECO:0000313" key="8">
    <source>
        <dbReference type="EMBL" id="CAL1376141.1"/>
    </source>
</evidence>
<gene>
    <name evidence="8" type="ORF">LTRI10_LOCUS17889</name>
</gene>
<comment type="cofactor">
    <cofactor evidence="1">
        <name>Fe cation</name>
        <dbReference type="ChEBI" id="CHEBI:24875"/>
    </cofactor>
</comment>
<keyword evidence="3 6" id="KW-0479">Metal-binding</keyword>
<dbReference type="PANTHER" id="PTHR10209:SF859">
    <property type="entry name" value="OS03G0690500 PROTEIN"/>
    <property type="match status" value="1"/>
</dbReference>
<keyword evidence="4 6" id="KW-0560">Oxidoreductase</keyword>
<dbReference type="FunFam" id="2.60.120.330:FF:000005">
    <property type="entry name" value="1-aminocyclopropane-1-carboxylate oxidase homolog 1"/>
    <property type="match status" value="1"/>
</dbReference>
<feature type="domain" description="Fe2OG dioxygenase" evidence="7">
    <location>
        <begin position="195"/>
        <end position="298"/>
    </location>
</feature>
<evidence type="ECO:0000256" key="4">
    <source>
        <dbReference type="ARBA" id="ARBA00023002"/>
    </source>
</evidence>
<evidence type="ECO:0000256" key="3">
    <source>
        <dbReference type="ARBA" id="ARBA00022723"/>
    </source>
</evidence>
<dbReference type="InterPro" id="IPR027443">
    <property type="entry name" value="IPNS-like_sf"/>
</dbReference>
<name>A0AAV2DRC3_9ROSI</name>
<dbReference type="SUPFAM" id="SSF51197">
    <property type="entry name" value="Clavaminate synthase-like"/>
    <property type="match status" value="1"/>
</dbReference>
<evidence type="ECO:0000313" key="9">
    <source>
        <dbReference type="Proteomes" id="UP001497516"/>
    </source>
</evidence>
<evidence type="ECO:0000256" key="1">
    <source>
        <dbReference type="ARBA" id="ARBA00001962"/>
    </source>
</evidence>
<dbReference type="EMBL" id="OZ034816">
    <property type="protein sequence ID" value="CAL1376141.1"/>
    <property type="molecule type" value="Genomic_DNA"/>
</dbReference>
<evidence type="ECO:0000256" key="5">
    <source>
        <dbReference type="ARBA" id="ARBA00023004"/>
    </source>
</evidence>
<dbReference type="PROSITE" id="PS51471">
    <property type="entry name" value="FE2OG_OXY"/>
    <property type="match status" value="1"/>
</dbReference>
<dbReference type="GO" id="GO:0051213">
    <property type="term" value="F:dioxygenase activity"/>
    <property type="evidence" value="ECO:0007669"/>
    <property type="project" value="UniProtKB-ARBA"/>
</dbReference>
<accession>A0AAV2DRC3</accession>
<dbReference type="PANTHER" id="PTHR10209">
    <property type="entry name" value="OXIDOREDUCTASE, 2OG-FE II OXYGENASE FAMILY PROTEIN"/>
    <property type="match status" value="1"/>
</dbReference>
<dbReference type="Pfam" id="PF03171">
    <property type="entry name" value="2OG-FeII_Oxy"/>
    <property type="match status" value="1"/>
</dbReference>
<dbReference type="GO" id="GO:0046872">
    <property type="term" value="F:metal ion binding"/>
    <property type="evidence" value="ECO:0007669"/>
    <property type="project" value="UniProtKB-KW"/>
</dbReference>
<organism evidence="8 9">
    <name type="scientific">Linum trigynum</name>
    <dbReference type="NCBI Taxonomy" id="586398"/>
    <lineage>
        <taxon>Eukaryota</taxon>
        <taxon>Viridiplantae</taxon>
        <taxon>Streptophyta</taxon>
        <taxon>Embryophyta</taxon>
        <taxon>Tracheophyta</taxon>
        <taxon>Spermatophyta</taxon>
        <taxon>Magnoliopsida</taxon>
        <taxon>eudicotyledons</taxon>
        <taxon>Gunneridae</taxon>
        <taxon>Pentapetalae</taxon>
        <taxon>rosids</taxon>
        <taxon>fabids</taxon>
        <taxon>Malpighiales</taxon>
        <taxon>Linaceae</taxon>
        <taxon>Linum</taxon>
    </lineage>
</organism>
<protein>
    <recommendedName>
        <fullName evidence="7">Fe2OG dioxygenase domain-containing protein</fullName>
    </recommendedName>
</protein>
<keyword evidence="5 6" id="KW-0408">Iron</keyword>
<dbReference type="Gene3D" id="2.60.120.330">
    <property type="entry name" value="B-lactam Antibiotic, Isopenicillin N Synthase, Chain"/>
    <property type="match status" value="1"/>
</dbReference>
<reference evidence="8 9" key="1">
    <citation type="submission" date="2024-04" db="EMBL/GenBank/DDBJ databases">
        <authorList>
            <person name="Fracassetti M."/>
        </authorList>
    </citation>
    <scope>NUCLEOTIDE SEQUENCE [LARGE SCALE GENOMIC DNA]</scope>
</reference>
<dbReference type="Proteomes" id="UP001497516">
    <property type="component" value="Chromosome 3"/>
</dbReference>
<evidence type="ECO:0000259" key="7">
    <source>
        <dbReference type="PROSITE" id="PS51471"/>
    </source>
</evidence>
<comment type="similarity">
    <text evidence="2 6">Belongs to the iron/ascorbate-dependent oxidoreductase family.</text>
</comment>
<dbReference type="InterPro" id="IPR026992">
    <property type="entry name" value="DIOX_N"/>
</dbReference>
<dbReference type="InterPro" id="IPR044861">
    <property type="entry name" value="IPNS-like_FE2OG_OXY"/>
</dbReference>
<sequence>MASTDKKAFGRSKVGVKGLADAGIEELPPMFHAPPHLLSGRPVAPADDPDFAPPVIDLKGARIVEKMRDAAEKWGFFQIVNHGIPASTLEEMKAGVHRFSNLQEAAAAADQLKRKKDSFDYSNWDTSISPTVNWTDFFLFEMAPNPPEPERVPGCIRAILAEYCGEMFKLGDLLLALLSEALGLPPNHLKDEEHCAEVLGIGGHYYPPCPQPELTLGITQHSDVGFITILLQDHVGGLQVAHRGHWVDVPPKPDALVINVGDMLQLISNDKFKSAEHRVVLKKNGGPRVSIGAFFGYGPPSVTRIYAPIKKLLSKDNPPKYRETTIQDFFTGSYNKGFDGTSYLPKLKL</sequence>
<evidence type="ECO:0000256" key="2">
    <source>
        <dbReference type="ARBA" id="ARBA00008056"/>
    </source>
</evidence>
<dbReference type="InterPro" id="IPR005123">
    <property type="entry name" value="Oxoglu/Fe-dep_dioxygenase_dom"/>
</dbReference>
<proteinExistence type="inferred from homology"/>